<comment type="subcellular location">
    <subcellularLocation>
        <location evidence="1">Nucleus</location>
    </subcellularLocation>
</comment>
<feature type="compositionally biased region" description="Acidic residues" evidence="5">
    <location>
        <begin position="198"/>
        <end position="228"/>
    </location>
</feature>
<feature type="compositionally biased region" description="Basic and acidic residues" evidence="5">
    <location>
        <begin position="146"/>
        <end position="168"/>
    </location>
</feature>
<dbReference type="Proteomes" id="UP000054845">
    <property type="component" value="Unassembled WGS sequence"/>
</dbReference>
<accession>A0A0N7LBD6</accession>
<dbReference type="GO" id="GO:0006272">
    <property type="term" value="P:leading strand elongation"/>
    <property type="evidence" value="ECO:0007669"/>
    <property type="project" value="TreeGrafter"/>
</dbReference>
<reference evidence="6 7" key="1">
    <citation type="submission" date="2014-09" db="EMBL/GenBank/DDBJ databases">
        <authorList>
            <person name="Magalhaes I.L.F."/>
            <person name="Oliveira U."/>
            <person name="Santos F.R."/>
            <person name="Vidigal T.H.D.A."/>
            <person name="Brescovit A.D."/>
            <person name="Santos A.J."/>
        </authorList>
    </citation>
    <scope>NUCLEOTIDE SEQUENCE [LARGE SCALE GENOMIC DNA]</scope>
</reference>
<evidence type="ECO:0000256" key="2">
    <source>
        <dbReference type="ARBA" id="ARBA00023242"/>
    </source>
</evidence>
<dbReference type="InterPro" id="IPR009072">
    <property type="entry name" value="Histone-fold"/>
</dbReference>
<dbReference type="GO" id="GO:0006974">
    <property type="term" value="P:DNA damage response"/>
    <property type="evidence" value="ECO:0007669"/>
    <property type="project" value="TreeGrafter"/>
</dbReference>
<dbReference type="CDD" id="cd22928">
    <property type="entry name" value="HFD_POLE3_DPB4"/>
    <property type="match status" value="1"/>
</dbReference>
<feature type="region of interest" description="Disordered" evidence="5">
    <location>
        <begin position="146"/>
        <end position="228"/>
    </location>
</feature>
<dbReference type="PANTHER" id="PTHR46172:SF1">
    <property type="entry name" value="DNA POLYMERASE EPSILON SUBUNIT 3"/>
    <property type="match status" value="1"/>
</dbReference>
<name>A0A0N7LBD6_9BASI</name>
<dbReference type="GO" id="GO:0046982">
    <property type="term" value="F:protein heterodimerization activity"/>
    <property type="evidence" value="ECO:0007669"/>
    <property type="project" value="InterPro"/>
</dbReference>
<sequence length="293" mass="31027">MAPKKRVESGAGAGAGAGDVSVASASGAAAGDQSTTVFDTSVTAQMNTGEGIDQFELARSQVQKAAKGGLPASVQLRKEVLLALMKASTVFISYTTAAAREVAEAEGRKNFNPSDILRVLSSPEMTTFHHNRTVVADLRKDFEAASRKTKQAREEAKAKRAKAGEEARLGSSGLAQVGEEERSRMEVDGDEAGAAAAEEAEEAAEGSVEEEENDDNEEQEGDDDEDEEEIRKALPIDAGRAITNTASPNASDRQVLRSFTLSCGGARRCIPTNTPRKLKIMDRIASARILEVG</sequence>
<evidence type="ECO:0000313" key="6">
    <source>
        <dbReference type="EMBL" id="CEH19090.1"/>
    </source>
</evidence>
<dbReference type="SUPFAM" id="SSF47113">
    <property type="entry name" value="Histone-fold"/>
    <property type="match status" value="1"/>
</dbReference>
<keyword evidence="2" id="KW-0539">Nucleus</keyword>
<dbReference type="OrthoDB" id="1707486at2759"/>
<dbReference type="GO" id="GO:0031507">
    <property type="term" value="P:heterochromatin formation"/>
    <property type="evidence" value="ECO:0007669"/>
    <property type="project" value="TreeGrafter"/>
</dbReference>
<organism evidence="6 7">
    <name type="scientific">Ceraceosorus bombacis</name>
    <dbReference type="NCBI Taxonomy" id="401625"/>
    <lineage>
        <taxon>Eukaryota</taxon>
        <taxon>Fungi</taxon>
        <taxon>Dikarya</taxon>
        <taxon>Basidiomycota</taxon>
        <taxon>Ustilaginomycotina</taxon>
        <taxon>Exobasidiomycetes</taxon>
        <taxon>Ceraceosorales</taxon>
        <taxon>Ceraceosoraceae</taxon>
        <taxon>Ceraceosorus</taxon>
    </lineage>
</organism>
<evidence type="ECO:0000256" key="5">
    <source>
        <dbReference type="SAM" id="MobiDB-lite"/>
    </source>
</evidence>
<dbReference type="EMBL" id="CCYA01000277">
    <property type="protein sequence ID" value="CEH19090.1"/>
    <property type="molecule type" value="Genomic_DNA"/>
</dbReference>
<dbReference type="InterPro" id="IPR051377">
    <property type="entry name" value="DNA_Pol-Epsilon_Subunit"/>
</dbReference>
<dbReference type="STRING" id="401625.A0A0N7LBD6"/>
<evidence type="ECO:0000256" key="3">
    <source>
        <dbReference type="ARBA" id="ARBA00039775"/>
    </source>
</evidence>
<evidence type="ECO:0000256" key="4">
    <source>
        <dbReference type="ARBA" id="ARBA00042096"/>
    </source>
</evidence>
<dbReference type="Gene3D" id="1.10.20.10">
    <property type="entry name" value="Histone, subunit A"/>
    <property type="match status" value="1"/>
</dbReference>
<dbReference type="GO" id="GO:0031490">
    <property type="term" value="F:chromatin DNA binding"/>
    <property type="evidence" value="ECO:0007669"/>
    <property type="project" value="TreeGrafter"/>
</dbReference>
<dbReference type="AlphaFoldDB" id="A0A0N7LBD6"/>
<protein>
    <recommendedName>
        <fullName evidence="3">DNA polymerase epsilon subunit D</fullName>
    </recommendedName>
    <alternativeName>
        <fullName evidence="4">DNA polymerase II subunit D</fullName>
    </alternativeName>
</protein>
<dbReference type="GO" id="GO:0008623">
    <property type="term" value="C:CHRAC"/>
    <property type="evidence" value="ECO:0007669"/>
    <property type="project" value="TreeGrafter"/>
</dbReference>
<evidence type="ECO:0000313" key="7">
    <source>
        <dbReference type="Proteomes" id="UP000054845"/>
    </source>
</evidence>
<dbReference type="GO" id="GO:0008622">
    <property type="term" value="C:epsilon DNA polymerase complex"/>
    <property type="evidence" value="ECO:0007669"/>
    <property type="project" value="TreeGrafter"/>
</dbReference>
<dbReference type="PANTHER" id="PTHR46172">
    <property type="entry name" value="DNA POLYMERASE EPSILON SUBUNIT 3"/>
    <property type="match status" value="1"/>
</dbReference>
<proteinExistence type="predicted"/>
<evidence type="ECO:0000256" key="1">
    <source>
        <dbReference type="ARBA" id="ARBA00004123"/>
    </source>
</evidence>
<keyword evidence="7" id="KW-1185">Reference proteome</keyword>